<gene>
    <name evidence="7" type="ORF">J2800_000023</name>
</gene>
<keyword evidence="4 5" id="KW-0472">Membrane</keyword>
<evidence type="ECO:0000256" key="3">
    <source>
        <dbReference type="ARBA" id="ARBA00022989"/>
    </source>
</evidence>
<name>A0ABU1MSZ4_9CAUL</name>
<dbReference type="EMBL" id="JAVDRL010000001">
    <property type="protein sequence ID" value="MDR6529308.1"/>
    <property type="molecule type" value="Genomic_DNA"/>
</dbReference>
<comment type="subcellular location">
    <subcellularLocation>
        <location evidence="1">Membrane</location>
        <topology evidence="1">Single-pass membrane protein</topology>
    </subcellularLocation>
</comment>
<accession>A0ABU1MSZ4</accession>
<dbReference type="Pfam" id="PF04357">
    <property type="entry name" value="TamB"/>
    <property type="match status" value="1"/>
</dbReference>
<keyword evidence="8" id="KW-1185">Reference proteome</keyword>
<feature type="domain" description="Translocation and assembly module TamB C-terminal" evidence="6">
    <location>
        <begin position="1049"/>
        <end position="1390"/>
    </location>
</feature>
<evidence type="ECO:0000259" key="6">
    <source>
        <dbReference type="Pfam" id="PF04357"/>
    </source>
</evidence>
<evidence type="ECO:0000313" key="7">
    <source>
        <dbReference type="EMBL" id="MDR6529308.1"/>
    </source>
</evidence>
<evidence type="ECO:0000256" key="2">
    <source>
        <dbReference type="ARBA" id="ARBA00022692"/>
    </source>
</evidence>
<dbReference type="Proteomes" id="UP001262754">
    <property type="component" value="Unassembled WGS sequence"/>
</dbReference>
<sequence>MTDAAPPPEEGADAVAETATKVARKIGWPGLVIIISVSLVVLVAVLLGGVRFGAITPQGRAFLEARTSGLKLGRIGRLKIEGLTGDIWNAFGVRRLTISDEKGVWLEAADLYVDWRPAELFYRRFHADEITARQVVVLRRPTLTPAGKSSVAPVSVDLDRVALRLITRPEFSRQAGDFDLSGDYESERLGGQKGALKAISRLHVGDHLKLVFDLGRDKTLLLDAEAQEANGGALAGAMGLSPDRPFDLNAKAHGTMSQGAFTLLARSGDATPLKAGGAWTPQGGSATGHIDLAASTLTDREEKMFGADARFSIVGRKSGAFSDLDVKVDSQNLSLVAHGPADLGKRITAPAGLNFSAKVGNLSRVTPLPTMGAGVAEGVLHLAGDGLSIDGRVDVRDMSLLGYRLARVRGPASVGWKRGELSLKGAATSEGGGGQGLLAVLGRAPSAQFEGARLKDGRFLIRSAKVQAPNLTVIAEGERGILGGLSFKGEARVGSLSPVHPGMKGQATARWSASQGVGKPWLLSVDARGGNFATGLAELDRLLGKTPRLNARASWANERLSVADAKLDGAAASVRGSGVLGPGTALGFKLDWTATGPFVAGPIEVAGKARGAGAVTGTLTAPKVDLIADFDSIDVPRLPLKDAHVVLSFAKRPDGGDGTASIAAGSQYGPAKGRAAFSFAPGGLELSDLDVDAGGAKAKGAVSLRSGRPATADLVVAVGPGAFLTQGRVAGTAKITDSPAGPVAQLDLAADDIVGGAWKVRHAGIKAAGPMARLPLTVDARGEAPSGRWKLNGSGVLTQSGPEYLLALDAAGAMARTEIKTREAAQIRFGGPRTNARLRLSVGDGAADLDADVGGDLATLRAQLTGVSLTAINPDMAGKVDAHLTLSGSGPTLTGEFDANLIGARERGPRTDRALNAEIRGVLRDNTMTINATSTTSQGLQARAEVVLPTEASAKPFHLAINRQRAVRGQFTAQGEIKPLWDLLGSSERSVSGKIDAEGELAGTLADPRLTGRASLEGGRVDDGQTGLSLRDVIVRVGLADNAIDVSQVSAGDGQGGTMSGSGRISLARGGLGSFKLDLKGFRVIDNELASATASGQTTVNRGADGKVKMAGALVIDRADVSAQTKTPAGVVSMDVVERNRPDEMDQGVEARKVEPGSGMLLDVTLTAPRRIFVRGRGLDVELSLNAHVGGSTNSPVLDGEARMVRGEYDFAGKRFEFDQNGTVRLATQLDRIRLDLTATREDPALTAVVKVQGTAAKPEITLTSKPELPQDEVLSQVLFGSSAANLTPIEAAQLASALAALAGGGGFDVIGNLRSLAGLDRLSFAESATGMTVSGGKYVTDDVYVEIIGGGREGTSAQVEWRVRRALSLVSKIGSQGDAQLSVRWRKDYN</sequence>
<organism evidence="7 8">
    <name type="scientific">Caulobacter rhizosphaerae</name>
    <dbReference type="NCBI Taxonomy" id="2010972"/>
    <lineage>
        <taxon>Bacteria</taxon>
        <taxon>Pseudomonadati</taxon>
        <taxon>Pseudomonadota</taxon>
        <taxon>Alphaproteobacteria</taxon>
        <taxon>Caulobacterales</taxon>
        <taxon>Caulobacteraceae</taxon>
        <taxon>Caulobacter</taxon>
    </lineage>
</organism>
<dbReference type="PANTHER" id="PTHR36985:SF1">
    <property type="entry name" value="TRANSLOCATION AND ASSEMBLY MODULE SUBUNIT TAMB"/>
    <property type="match status" value="1"/>
</dbReference>
<reference evidence="7 8" key="1">
    <citation type="submission" date="2023-07" db="EMBL/GenBank/DDBJ databases">
        <title>Sorghum-associated microbial communities from plants grown in Nebraska, USA.</title>
        <authorList>
            <person name="Schachtman D."/>
        </authorList>
    </citation>
    <scope>NUCLEOTIDE SEQUENCE [LARGE SCALE GENOMIC DNA]</scope>
    <source>
        <strain evidence="7 8">DS2154</strain>
    </source>
</reference>
<comment type="caution">
    <text evidence="7">The sequence shown here is derived from an EMBL/GenBank/DDBJ whole genome shotgun (WGS) entry which is preliminary data.</text>
</comment>
<dbReference type="PANTHER" id="PTHR36985">
    <property type="entry name" value="TRANSLOCATION AND ASSEMBLY MODULE SUBUNIT TAMB"/>
    <property type="match status" value="1"/>
</dbReference>
<evidence type="ECO:0000256" key="4">
    <source>
        <dbReference type="ARBA" id="ARBA00023136"/>
    </source>
</evidence>
<evidence type="ECO:0000313" key="8">
    <source>
        <dbReference type="Proteomes" id="UP001262754"/>
    </source>
</evidence>
<evidence type="ECO:0000256" key="5">
    <source>
        <dbReference type="SAM" id="Phobius"/>
    </source>
</evidence>
<keyword evidence="2 5" id="KW-0812">Transmembrane</keyword>
<dbReference type="RefSeq" id="WP_310027994.1">
    <property type="nucleotide sequence ID" value="NZ_JAVDRL010000001.1"/>
</dbReference>
<proteinExistence type="predicted"/>
<evidence type="ECO:0000256" key="1">
    <source>
        <dbReference type="ARBA" id="ARBA00004167"/>
    </source>
</evidence>
<keyword evidence="3 5" id="KW-1133">Transmembrane helix</keyword>
<feature type="transmembrane region" description="Helical" evidence="5">
    <location>
        <begin position="31"/>
        <end position="50"/>
    </location>
</feature>
<protein>
    <submittedName>
        <fullName evidence="7">Translocation and assembly module TamB</fullName>
    </submittedName>
</protein>
<dbReference type="InterPro" id="IPR007452">
    <property type="entry name" value="TamB_C"/>
</dbReference>